<gene>
    <name evidence="2" type="ORF">ACFOY2_06165</name>
</gene>
<reference evidence="3" key="1">
    <citation type="journal article" date="2019" name="Int. J. Syst. Evol. Microbiol.">
        <title>The Global Catalogue of Microorganisms (GCM) 10K type strain sequencing project: providing services to taxonomists for standard genome sequencing and annotation.</title>
        <authorList>
            <consortium name="The Broad Institute Genomics Platform"/>
            <consortium name="The Broad Institute Genome Sequencing Center for Infectious Disease"/>
            <person name="Wu L."/>
            <person name="Ma J."/>
        </authorList>
    </citation>
    <scope>NUCLEOTIDE SEQUENCE [LARGE SCALE GENOMIC DNA]</scope>
    <source>
        <strain evidence="3">TBRC 1276</strain>
    </source>
</reference>
<evidence type="ECO:0000313" key="2">
    <source>
        <dbReference type="EMBL" id="MFC4006797.1"/>
    </source>
</evidence>
<sequence>MRKRTSVASVGMWAGGGYAALSLVYLVVLTVMMARGLPFPPQEPFTTTFHAIMMLAVLAMVPLWCAVHLATPADKQVFTLISLAFVVMLAVVVCANRFVGLTMVRQSPGLGRTAGLEWFQPYGWPSLTFAFEMLGWGVFFSLACLFLAPAFRVRGLERGISVIFATVGVLSLGGALGLFANSTAVMGAIAPLAWGLGPAVVVVLVMLWLHRRAGSGQALTKGI</sequence>
<organism evidence="2 3">
    <name type="scientific">Nonomuraea purpurea</name>
    <dbReference type="NCBI Taxonomy" id="1849276"/>
    <lineage>
        <taxon>Bacteria</taxon>
        <taxon>Bacillati</taxon>
        <taxon>Actinomycetota</taxon>
        <taxon>Actinomycetes</taxon>
        <taxon>Streptosporangiales</taxon>
        <taxon>Streptosporangiaceae</taxon>
        <taxon>Nonomuraea</taxon>
    </lineage>
</organism>
<keyword evidence="3" id="KW-1185">Reference proteome</keyword>
<keyword evidence="1" id="KW-1133">Transmembrane helix</keyword>
<feature type="transmembrane region" description="Helical" evidence="1">
    <location>
        <begin position="77"/>
        <end position="99"/>
    </location>
</feature>
<keyword evidence="1" id="KW-0472">Membrane</keyword>
<feature type="transmembrane region" description="Helical" evidence="1">
    <location>
        <begin position="160"/>
        <end position="180"/>
    </location>
</feature>
<dbReference type="Proteomes" id="UP001595851">
    <property type="component" value="Unassembled WGS sequence"/>
</dbReference>
<feature type="transmembrane region" description="Helical" evidence="1">
    <location>
        <begin position="49"/>
        <end position="70"/>
    </location>
</feature>
<keyword evidence="1" id="KW-0812">Transmembrane</keyword>
<evidence type="ECO:0008006" key="4">
    <source>
        <dbReference type="Google" id="ProtNLM"/>
    </source>
</evidence>
<feature type="transmembrane region" description="Helical" evidence="1">
    <location>
        <begin position="186"/>
        <end position="209"/>
    </location>
</feature>
<accession>A0ABV8FYG1</accession>
<evidence type="ECO:0000256" key="1">
    <source>
        <dbReference type="SAM" id="Phobius"/>
    </source>
</evidence>
<proteinExistence type="predicted"/>
<protein>
    <recommendedName>
        <fullName evidence="4">DUF4386 family protein</fullName>
    </recommendedName>
</protein>
<name>A0ABV8FYG1_9ACTN</name>
<feature type="transmembrane region" description="Helical" evidence="1">
    <location>
        <begin position="127"/>
        <end position="148"/>
    </location>
</feature>
<feature type="transmembrane region" description="Helical" evidence="1">
    <location>
        <begin position="12"/>
        <end position="37"/>
    </location>
</feature>
<dbReference type="EMBL" id="JBHSBI010000002">
    <property type="protein sequence ID" value="MFC4006797.1"/>
    <property type="molecule type" value="Genomic_DNA"/>
</dbReference>
<evidence type="ECO:0000313" key="3">
    <source>
        <dbReference type="Proteomes" id="UP001595851"/>
    </source>
</evidence>
<comment type="caution">
    <text evidence="2">The sequence shown here is derived from an EMBL/GenBank/DDBJ whole genome shotgun (WGS) entry which is preliminary data.</text>
</comment>
<dbReference type="RefSeq" id="WP_379526933.1">
    <property type="nucleotide sequence ID" value="NZ_JBHSBI010000002.1"/>
</dbReference>